<dbReference type="OrthoDB" id="10376037at2759"/>
<reference evidence="2" key="1">
    <citation type="journal article" date="2017" name="Nat. Microbiol.">
        <title>Global analysis of biosynthetic gene clusters reveals vast potential of secondary metabolite production in Penicillium species.</title>
        <authorList>
            <person name="Nielsen J.C."/>
            <person name="Grijseels S."/>
            <person name="Prigent S."/>
            <person name="Ji B."/>
            <person name="Dainat J."/>
            <person name="Nielsen K.F."/>
            <person name="Frisvad J.C."/>
            <person name="Workman M."/>
            <person name="Nielsen J."/>
        </authorList>
    </citation>
    <scope>NUCLEOTIDE SEQUENCE [LARGE SCALE GENOMIC DNA]</scope>
    <source>
        <strain evidence="2">IBT 14082</strain>
    </source>
</reference>
<gene>
    <name evidence="1" type="ORF">PENFLA_c041G01833</name>
</gene>
<comment type="caution">
    <text evidence="1">The sequence shown here is derived from an EMBL/GenBank/DDBJ whole genome shotgun (WGS) entry which is preliminary data.</text>
</comment>
<proteinExistence type="predicted"/>
<dbReference type="EMBL" id="MLQL01000041">
    <property type="protein sequence ID" value="OQE14076.1"/>
    <property type="molecule type" value="Genomic_DNA"/>
</dbReference>
<evidence type="ECO:0000313" key="2">
    <source>
        <dbReference type="Proteomes" id="UP000191342"/>
    </source>
</evidence>
<dbReference type="AlphaFoldDB" id="A0A1V6SJG4"/>
<evidence type="ECO:0000313" key="1">
    <source>
        <dbReference type="EMBL" id="OQE14076.1"/>
    </source>
</evidence>
<dbReference type="Proteomes" id="UP000191342">
    <property type="component" value="Unassembled WGS sequence"/>
</dbReference>
<protein>
    <submittedName>
        <fullName evidence="1">Uncharacterized protein</fullName>
    </submittedName>
</protein>
<keyword evidence="2" id="KW-1185">Reference proteome</keyword>
<organism evidence="1 2">
    <name type="scientific">Penicillium flavigenum</name>
    <dbReference type="NCBI Taxonomy" id="254877"/>
    <lineage>
        <taxon>Eukaryota</taxon>
        <taxon>Fungi</taxon>
        <taxon>Dikarya</taxon>
        <taxon>Ascomycota</taxon>
        <taxon>Pezizomycotina</taxon>
        <taxon>Eurotiomycetes</taxon>
        <taxon>Eurotiomycetidae</taxon>
        <taxon>Eurotiales</taxon>
        <taxon>Aspergillaceae</taxon>
        <taxon>Penicillium</taxon>
    </lineage>
</organism>
<accession>A0A1V6SJG4</accession>
<name>A0A1V6SJG4_9EURO</name>
<sequence length="66" mass="7278">MLDIDIFHPILTLWQFAVSAMPIGGQDDNAETVIAELARLAEQKGPTVMNNVASNLFWMFVVCVIA</sequence>